<evidence type="ECO:0000256" key="5">
    <source>
        <dbReference type="ARBA" id="ARBA00023136"/>
    </source>
</evidence>
<evidence type="ECO:0000256" key="4">
    <source>
        <dbReference type="ARBA" id="ARBA00022989"/>
    </source>
</evidence>
<feature type="transmembrane region" description="Helical" evidence="6">
    <location>
        <begin position="360"/>
        <end position="378"/>
    </location>
</feature>
<keyword evidence="2" id="KW-1003">Cell membrane</keyword>
<feature type="transmembrane region" description="Helical" evidence="6">
    <location>
        <begin position="171"/>
        <end position="188"/>
    </location>
</feature>
<feature type="transmembrane region" description="Helical" evidence="6">
    <location>
        <begin position="250"/>
        <end position="269"/>
    </location>
</feature>
<dbReference type="InterPro" id="IPR050833">
    <property type="entry name" value="Poly_Biosynth_Transport"/>
</dbReference>
<feature type="transmembrane region" description="Helical" evidence="6">
    <location>
        <begin position="319"/>
        <end position="339"/>
    </location>
</feature>
<protein>
    <submittedName>
        <fullName evidence="7">Membrane protein involved in the export of O-antigen and teichoic acid</fullName>
    </submittedName>
</protein>
<evidence type="ECO:0000256" key="3">
    <source>
        <dbReference type="ARBA" id="ARBA00022692"/>
    </source>
</evidence>
<evidence type="ECO:0000256" key="1">
    <source>
        <dbReference type="ARBA" id="ARBA00004651"/>
    </source>
</evidence>
<evidence type="ECO:0000313" key="8">
    <source>
        <dbReference type="Proteomes" id="UP000219452"/>
    </source>
</evidence>
<dbReference type="AlphaFoldDB" id="A0A286G3P7"/>
<keyword evidence="4 6" id="KW-1133">Transmembrane helix</keyword>
<accession>A0A286G3P7</accession>
<gene>
    <name evidence="7" type="ORF">SAMN06269250_3306</name>
</gene>
<dbReference type="PANTHER" id="PTHR30250">
    <property type="entry name" value="PST FAMILY PREDICTED COLANIC ACID TRANSPORTER"/>
    <property type="match status" value="1"/>
</dbReference>
<feature type="transmembrane region" description="Helical" evidence="6">
    <location>
        <begin position="384"/>
        <end position="402"/>
    </location>
</feature>
<feature type="transmembrane region" description="Helical" evidence="6">
    <location>
        <begin position="148"/>
        <end position="165"/>
    </location>
</feature>
<reference evidence="8" key="1">
    <citation type="submission" date="2017-09" db="EMBL/GenBank/DDBJ databases">
        <authorList>
            <person name="Varghese N."/>
            <person name="Submissions S."/>
        </authorList>
    </citation>
    <scope>NUCLEOTIDE SEQUENCE [LARGE SCALE GENOMIC DNA]</scope>
    <source>
        <strain evidence="8">DSM 29961</strain>
    </source>
</reference>
<evidence type="ECO:0000256" key="6">
    <source>
        <dbReference type="SAM" id="Phobius"/>
    </source>
</evidence>
<keyword evidence="8" id="KW-1185">Reference proteome</keyword>
<dbReference type="Proteomes" id="UP000219452">
    <property type="component" value="Unassembled WGS sequence"/>
</dbReference>
<proteinExistence type="predicted"/>
<comment type="subcellular location">
    <subcellularLocation>
        <location evidence="1">Cell membrane</location>
        <topology evidence="1">Multi-pass membrane protein</topology>
    </subcellularLocation>
</comment>
<keyword evidence="3 6" id="KW-0812">Transmembrane</keyword>
<keyword evidence="5 6" id="KW-0472">Membrane</keyword>
<feature type="transmembrane region" description="Helical" evidence="6">
    <location>
        <begin position="414"/>
        <end position="434"/>
    </location>
</feature>
<dbReference type="GO" id="GO:0005886">
    <property type="term" value="C:plasma membrane"/>
    <property type="evidence" value="ECO:0007669"/>
    <property type="project" value="UniProtKB-SubCell"/>
</dbReference>
<feature type="transmembrane region" description="Helical" evidence="6">
    <location>
        <begin position="76"/>
        <end position="97"/>
    </location>
</feature>
<feature type="transmembrane region" description="Helical" evidence="6">
    <location>
        <begin position="446"/>
        <end position="467"/>
    </location>
</feature>
<feature type="transmembrane region" description="Helical" evidence="6">
    <location>
        <begin position="10"/>
        <end position="29"/>
    </location>
</feature>
<name>A0A286G3P7_9BACT</name>
<dbReference type="RefSeq" id="WP_097126860.1">
    <property type="nucleotide sequence ID" value="NZ_OCNH01000002.1"/>
</dbReference>
<dbReference type="EMBL" id="OCNH01000002">
    <property type="protein sequence ID" value="SOD90123.1"/>
    <property type="molecule type" value="Genomic_DNA"/>
</dbReference>
<dbReference type="PANTHER" id="PTHR30250:SF11">
    <property type="entry name" value="O-ANTIGEN TRANSPORTER-RELATED"/>
    <property type="match status" value="1"/>
</dbReference>
<evidence type="ECO:0000313" key="7">
    <source>
        <dbReference type="EMBL" id="SOD90123.1"/>
    </source>
</evidence>
<feature type="transmembrane region" description="Helical" evidence="6">
    <location>
        <begin position="109"/>
        <end position="128"/>
    </location>
</feature>
<evidence type="ECO:0000256" key="2">
    <source>
        <dbReference type="ARBA" id="ARBA00022475"/>
    </source>
</evidence>
<feature type="transmembrane region" description="Helical" evidence="6">
    <location>
        <begin position="35"/>
        <end position="55"/>
    </location>
</feature>
<sequence length="491" mass="55144">MLGKKIGQNFIINIVSMGLGILSSVFIARVGGPTIMGNIGLAMSFQVLMKSIFTHTVNSVHLKMYNENNQVGLKNYMVVFVLYNVLTSLLVLSFVLWNHFSHNGAFTDLQISLIVIFILQDYLMTPFYIYITDQSSKLNIIRSNMTDFYAQTLINIAKIAAVLLGESEIGIAWYIIAACALSSVYPLINLIRSDLGLYSLTVVKKYIRYSMTISTSTIAYGLLVSFDKVLLGLYKVSPEQIGFYNVGNRLGLLLMTLGISIGSILLSVFSKNATENNNDKTISQLSSYERFITISFLPAVLAAWLFGNELITLVFGNRYLEAFPVLMLSILFAYIKILTIPYQNYLFANNRFRAFNRNSILFIIAIIFFSTTMAHFNFFNDLPISVAVALLLACLFERVLFTRDAAKIDPQIRLFFYPGTVLFFTALTVGWFVLNKFIPATNYLLSYGIRTVILLGLVPVGYLLGIYTKDDFYMITGLLNIRSGKKDSVEA</sequence>
<organism evidence="7 8">
    <name type="scientific">Spirosoma fluviale</name>
    <dbReference type="NCBI Taxonomy" id="1597977"/>
    <lineage>
        <taxon>Bacteria</taxon>
        <taxon>Pseudomonadati</taxon>
        <taxon>Bacteroidota</taxon>
        <taxon>Cytophagia</taxon>
        <taxon>Cytophagales</taxon>
        <taxon>Cytophagaceae</taxon>
        <taxon>Spirosoma</taxon>
    </lineage>
</organism>
<feature type="transmembrane region" description="Helical" evidence="6">
    <location>
        <begin position="209"/>
        <end position="230"/>
    </location>
</feature>
<feature type="transmembrane region" description="Helical" evidence="6">
    <location>
        <begin position="290"/>
        <end position="307"/>
    </location>
</feature>
<dbReference type="OrthoDB" id="1490626at2"/>